<feature type="coiled-coil region" evidence="11">
    <location>
        <begin position="341"/>
        <end position="375"/>
    </location>
</feature>
<dbReference type="InterPro" id="IPR048256">
    <property type="entry name" value="Tektin-like"/>
</dbReference>
<dbReference type="RefSeq" id="XP_066929307.1">
    <property type="nucleotide sequence ID" value="XM_067073206.1"/>
</dbReference>
<dbReference type="GO" id="GO:0005930">
    <property type="term" value="C:axoneme"/>
    <property type="evidence" value="ECO:0007669"/>
    <property type="project" value="UniProtKB-SubCell"/>
</dbReference>
<evidence type="ECO:0000313" key="12">
    <source>
        <dbReference type="EnsemblMetazoa" id="CLYHEMP004181.1"/>
    </source>
</evidence>
<keyword evidence="3" id="KW-0963">Cytoplasm</keyword>
<comment type="similarity">
    <text evidence="2 10">Belongs to the tektin family.</text>
</comment>
<organism evidence="12 13">
    <name type="scientific">Clytia hemisphaerica</name>
    <dbReference type="NCBI Taxonomy" id="252671"/>
    <lineage>
        <taxon>Eukaryota</taxon>
        <taxon>Metazoa</taxon>
        <taxon>Cnidaria</taxon>
        <taxon>Hydrozoa</taxon>
        <taxon>Hydroidolina</taxon>
        <taxon>Leptothecata</taxon>
        <taxon>Obeliida</taxon>
        <taxon>Clytiidae</taxon>
        <taxon>Clytia</taxon>
    </lineage>
</organism>
<dbReference type="EnsemblMetazoa" id="CLYHEMT004181.1">
    <property type="protein sequence ID" value="CLYHEMP004181.1"/>
    <property type="gene ID" value="CLYHEMG004181"/>
</dbReference>
<keyword evidence="5 11" id="KW-0175">Coiled coil</keyword>
<comment type="subcellular location">
    <subcellularLocation>
        <location evidence="10">Cytoplasm</location>
        <location evidence="10">Cytoskeleton</location>
        <location evidence="10">Cilium axoneme</location>
    </subcellularLocation>
    <subcellularLocation>
        <location evidence="1">Cytoplasm</location>
        <location evidence="1">Cytoskeleton</location>
        <location evidence="1">Flagellum axoneme</location>
    </subcellularLocation>
</comment>
<evidence type="ECO:0000256" key="3">
    <source>
        <dbReference type="ARBA" id="ARBA00022490"/>
    </source>
</evidence>
<keyword evidence="6 10" id="KW-0969">Cilium</keyword>
<dbReference type="AlphaFoldDB" id="A0A7M5V0B6"/>
<dbReference type="OrthoDB" id="10054259at2759"/>
<dbReference type="GO" id="GO:0015630">
    <property type="term" value="C:microtubule cytoskeleton"/>
    <property type="evidence" value="ECO:0007669"/>
    <property type="project" value="UniProtKB-UniRule"/>
</dbReference>
<reference evidence="12" key="1">
    <citation type="submission" date="2021-01" db="UniProtKB">
        <authorList>
            <consortium name="EnsemblMetazoa"/>
        </authorList>
    </citation>
    <scope>IDENTIFICATION</scope>
</reference>
<evidence type="ECO:0000256" key="8">
    <source>
        <dbReference type="ARBA" id="ARBA00023273"/>
    </source>
</evidence>
<evidence type="ECO:0000256" key="10">
    <source>
        <dbReference type="RuleBase" id="RU367040"/>
    </source>
</evidence>
<dbReference type="GO" id="GO:0005634">
    <property type="term" value="C:nucleus"/>
    <property type="evidence" value="ECO:0007669"/>
    <property type="project" value="TreeGrafter"/>
</dbReference>
<evidence type="ECO:0000313" key="13">
    <source>
        <dbReference type="Proteomes" id="UP000594262"/>
    </source>
</evidence>
<comment type="function">
    <text evidence="9">Microtubule inner protein (MIP) part of the dynein-decorated doublet microtubules (DMTs) in cilia and flagellar axoneme. Forms filamentous polymers in the walls of ciliary and flagellar microtubules.</text>
</comment>
<dbReference type="Proteomes" id="UP000594262">
    <property type="component" value="Unplaced"/>
</dbReference>
<evidence type="ECO:0000256" key="5">
    <source>
        <dbReference type="ARBA" id="ARBA00023054"/>
    </source>
</evidence>
<dbReference type="PRINTS" id="PR00511">
    <property type="entry name" value="TEKTIN"/>
</dbReference>
<evidence type="ECO:0000256" key="1">
    <source>
        <dbReference type="ARBA" id="ARBA00004611"/>
    </source>
</evidence>
<feature type="coiled-coil region" evidence="11">
    <location>
        <begin position="74"/>
        <end position="101"/>
    </location>
</feature>
<keyword evidence="4 10" id="KW-0282">Flagellum</keyword>
<protein>
    <recommendedName>
        <fullName evidence="10">Tektin</fullName>
    </recommendedName>
</protein>
<keyword evidence="8 10" id="KW-0966">Cell projection</keyword>
<dbReference type="GO" id="GO:0060271">
    <property type="term" value="P:cilium assembly"/>
    <property type="evidence" value="ECO:0007669"/>
    <property type="project" value="UniProtKB-UniRule"/>
</dbReference>
<keyword evidence="13" id="KW-1185">Reference proteome</keyword>
<keyword evidence="7" id="KW-0206">Cytoskeleton</keyword>
<accession>A0A7M5V0B6</accession>
<evidence type="ECO:0000256" key="6">
    <source>
        <dbReference type="ARBA" id="ARBA00023069"/>
    </source>
</evidence>
<evidence type="ECO:0000256" key="7">
    <source>
        <dbReference type="ARBA" id="ARBA00023212"/>
    </source>
</evidence>
<sequence>MAKLIEAPTKYTQKEWHVSNHLNYEKSEKERKTGEMIRDESARLAHETDITTLKTQNDVNKKIEQRLKDISFWKSELDRQYKETEDEIKRMIEYKNRLEVALNATEIPLHIAKECLQNRQKRMSIDLVHDDVEVQLLKEVEIIEGVQAMLRRTLDQATEQIRLLRSANHYLGKDIGDKFSALGIDDHCAGLGNDSPQKYFAPGAVKVQANSITTEEWEKFSNKNVLKAERERNSAVTIESMIEEILQETFEDQQKQCDNVNLAFEKRIEETSKAKAKLEDHLVKVNQEITDMESNIDMLNQAINGKLSPMQVSQTRLDTRAHRPNAELCRDQVQYKLISEVGEISENIERLQQALRESEDNLKGLSRQQLRLEEDIEIKANTLFIDRDQNMTIRKQIQHQKY</sequence>
<evidence type="ECO:0000256" key="4">
    <source>
        <dbReference type="ARBA" id="ARBA00022846"/>
    </source>
</evidence>
<evidence type="ECO:0000256" key="9">
    <source>
        <dbReference type="ARBA" id="ARBA00045224"/>
    </source>
</evidence>
<proteinExistence type="inferred from homology"/>
<dbReference type="GeneID" id="136816875"/>
<feature type="coiled-coil region" evidence="11">
    <location>
        <begin position="268"/>
        <end position="302"/>
    </location>
</feature>
<dbReference type="Pfam" id="PF03148">
    <property type="entry name" value="Tektin"/>
    <property type="match status" value="1"/>
</dbReference>
<name>A0A7M5V0B6_9CNID</name>
<dbReference type="PANTHER" id="PTHR19960">
    <property type="entry name" value="TEKTIN"/>
    <property type="match status" value="1"/>
</dbReference>
<dbReference type="GO" id="GO:0060294">
    <property type="term" value="P:cilium movement involved in cell motility"/>
    <property type="evidence" value="ECO:0007669"/>
    <property type="project" value="UniProtKB-UniRule"/>
</dbReference>
<dbReference type="InterPro" id="IPR000435">
    <property type="entry name" value="Tektins"/>
</dbReference>
<evidence type="ECO:0000256" key="11">
    <source>
        <dbReference type="SAM" id="Coils"/>
    </source>
</evidence>
<evidence type="ECO:0000256" key="2">
    <source>
        <dbReference type="ARBA" id="ARBA00007209"/>
    </source>
</evidence>
<dbReference type="PANTHER" id="PTHR19960:SF25">
    <property type="entry name" value="TEKTIN-1"/>
    <property type="match status" value="1"/>
</dbReference>